<feature type="transmembrane region" description="Helical" evidence="1">
    <location>
        <begin position="50"/>
        <end position="72"/>
    </location>
</feature>
<proteinExistence type="predicted"/>
<sequence length="160" mass="18588">MIVIFKLLLATALVIIFVQDVKERQVYWFLFPLVGVCCGILHFKSTLTELFLTSCIINFSFILFLLMVVKVYSKFKLNLKLKDVFGLGDLFLFLALIFSFSSISFIITFIFSLLFSLVLHQFNYSKKNHNNVPLAGYMCLFYLFTYLGYWSGLIDSVYNI</sequence>
<gene>
    <name evidence="2" type="ORF">GCM10011531_28350</name>
</gene>
<dbReference type="EMBL" id="BMIC01000030">
    <property type="protein sequence ID" value="GFZ95256.1"/>
    <property type="molecule type" value="Genomic_DNA"/>
</dbReference>
<accession>A0A8J2XHD7</accession>
<evidence type="ECO:0000313" key="2">
    <source>
        <dbReference type="EMBL" id="GFZ95256.1"/>
    </source>
</evidence>
<keyword evidence="1" id="KW-0472">Membrane</keyword>
<keyword evidence="1" id="KW-1133">Transmembrane helix</keyword>
<keyword evidence="3" id="KW-1185">Reference proteome</keyword>
<dbReference type="AlphaFoldDB" id="A0A8J2XHD7"/>
<name>A0A8J2XHD7_9FLAO</name>
<evidence type="ECO:0000256" key="1">
    <source>
        <dbReference type="SAM" id="Phobius"/>
    </source>
</evidence>
<feature type="transmembrane region" description="Helical" evidence="1">
    <location>
        <begin position="131"/>
        <end position="150"/>
    </location>
</feature>
<feature type="transmembrane region" description="Helical" evidence="1">
    <location>
        <begin position="26"/>
        <end position="43"/>
    </location>
</feature>
<keyword evidence="1" id="KW-0812">Transmembrane</keyword>
<protein>
    <submittedName>
        <fullName evidence="2">General secretion pathway protein</fullName>
    </submittedName>
</protein>
<organism evidence="2 3">
    <name type="scientific">Aquaticitalea lipolytica</name>
    <dbReference type="NCBI Taxonomy" id="1247562"/>
    <lineage>
        <taxon>Bacteria</taxon>
        <taxon>Pseudomonadati</taxon>
        <taxon>Bacteroidota</taxon>
        <taxon>Flavobacteriia</taxon>
        <taxon>Flavobacteriales</taxon>
        <taxon>Flavobacteriaceae</taxon>
        <taxon>Aquaticitalea</taxon>
    </lineage>
</organism>
<dbReference type="Proteomes" id="UP000598120">
    <property type="component" value="Unassembled WGS sequence"/>
</dbReference>
<feature type="transmembrane region" description="Helical" evidence="1">
    <location>
        <begin position="92"/>
        <end position="119"/>
    </location>
</feature>
<comment type="caution">
    <text evidence="2">The sequence shown here is derived from an EMBL/GenBank/DDBJ whole genome shotgun (WGS) entry which is preliminary data.</text>
</comment>
<reference evidence="2 3" key="1">
    <citation type="journal article" date="2014" name="Int. J. Syst. Evol. Microbiol.">
        <title>Complete genome sequence of Corynebacterium casei LMG S-19264T (=DSM 44701T), isolated from a smear-ripened cheese.</title>
        <authorList>
            <consortium name="US DOE Joint Genome Institute (JGI-PGF)"/>
            <person name="Walter F."/>
            <person name="Albersmeier A."/>
            <person name="Kalinowski J."/>
            <person name="Ruckert C."/>
        </authorList>
    </citation>
    <scope>NUCLEOTIDE SEQUENCE [LARGE SCALE GENOMIC DNA]</scope>
    <source>
        <strain evidence="2 3">CGMCC 1.15295</strain>
    </source>
</reference>
<evidence type="ECO:0000313" key="3">
    <source>
        <dbReference type="Proteomes" id="UP000598120"/>
    </source>
</evidence>